<dbReference type="Proteomes" id="UP000070412">
    <property type="component" value="Unassembled WGS sequence"/>
</dbReference>
<evidence type="ECO:0000313" key="9">
    <source>
        <dbReference type="Proteomes" id="UP000070412"/>
    </source>
</evidence>
<dbReference type="PANTHER" id="PTHR14167">
    <property type="entry name" value="SH3 DOMAIN-CONTAINING"/>
    <property type="match status" value="1"/>
</dbReference>
<keyword evidence="2 5" id="KW-0728">SH3 domain</keyword>
<evidence type="ECO:0000256" key="4">
    <source>
        <dbReference type="ARBA" id="ARBA00023136"/>
    </source>
</evidence>
<feature type="domain" description="SH3" evidence="6">
    <location>
        <begin position="59"/>
        <end position="120"/>
    </location>
</feature>
<gene>
    <name evidence="7" type="ORF">SSS_2646</name>
</gene>
<dbReference type="PANTHER" id="PTHR14167:SF81">
    <property type="entry name" value="ENDOPHILIN-A"/>
    <property type="match status" value="1"/>
</dbReference>
<dbReference type="InterPro" id="IPR001452">
    <property type="entry name" value="SH3_domain"/>
</dbReference>
<name>A0A834RGZ3_SARSC</name>
<protein>
    <recommendedName>
        <fullName evidence="6">SH3 domain-containing protein</fullName>
    </recommendedName>
</protein>
<sequence length="517" mass="59626">MAFFCPVRIRRNKKKYDHTGNDLNLISNRPALQPMGRITGSVSIETLVRVGLEKEHGLSSDSRMIVLHDFQPCVDDELAVQRGQIINVLYQENDWVYVIAETETKEEGFIPASYCAPIGSTLGFKKKIPRDETNSIVDHNFNQIDVLNPSTDFDDRIDSNSKQIDVGDQAEIAIEDSMKRIANLVLDTPLKSINDPIATAAQSDRYLNDRFDQRIVVNRNNNSFPIVDDNFETLNPINDFDRFDVQKQSITRANYSPSNSNSIQMDSVSQQQHNSIMNLDLISDHNHHHQQFRQQNHQNFFQQQSSSTQQQRQKQTARSVCLGPLSMGSAGSAITKSSNLSSNNNGALSLPPISINYNDYNHHHHHRHHQNLHHLNESQLRSIYRGLRNDFDYNHNKTNRNQIGMMEQHHHHPTSSYRTQENFQHQTWNKNGALNEKNLPNDCRPFRKDIKGRYLMLFTFKARDENDISVERGEIITVLNDDDPEWYWIIRSDSQEGFVPVSYTYPADLLLKNHQVP</sequence>
<keyword evidence="9" id="KW-1185">Reference proteome</keyword>
<dbReference type="InterPro" id="IPR036028">
    <property type="entry name" value="SH3-like_dom_sf"/>
</dbReference>
<dbReference type="EMBL" id="WVUK01000045">
    <property type="protein sequence ID" value="KAF7495785.1"/>
    <property type="molecule type" value="Genomic_DNA"/>
</dbReference>
<dbReference type="EnsemblMetazoa" id="SSS_2646s_mrna">
    <property type="protein sequence ID" value="KAF7495785.1"/>
    <property type="gene ID" value="SSS_2646"/>
</dbReference>
<proteinExistence type="predicted"/>
<dbReference type="InterPro" id="IPR050384">
    <property type="entry name" value="Endophilin_SH3RF"/>
</dbReference>
<dbReference type="OrthoDB" id="9991832at2759"/>
<comment type="subcellular location">
    <subcellularLocation>
        <location evidence="1">Membrane</location>
        <topology evidence="1">Peripheral membrane protein</topology>
    </subcellularLocation>
</comment>
<dbReference type="PROSITE" id="PS50002">
    <property type="entry name" value="SH3"/>
    <property type="match status" value="2"/>
</dbReference>
<dbReference type="Pfam" id="PF07653">
    <property type="entry name" value="SH3_2"/>
    <property type="match status" value="1"/>
</dbReference>
<dbReference type="SUPFAM" id="SSF50044">
    <property type="entry name" value="SH3-domain"/>
    <property type="match status" value="2"/>
</dbReference>
<evidence type="ECO:0000313" key="8">
    <source>
        <dbReference type="EnsemblMetazoa" id="KAF7495785.1"/>
    </source>
</evidence>
<evidence type="ECO:0000256" key="5">
    <source>
        <dbReference type="PROSITE-ProRule" id="PRU00192"/>
    </source>
</evidence>
<organism evidence="7">
    <name type="scientific">Sarcoptes scabiei</name>
    <name type="common">Itch mite</name>
    <name type="synonym">Acarus scabiei</name>
    <dbReference type="NCBI Taxonomy" id="52283"/>
    <lineage>
        <taxon>Eukaryota</taxon>
        <taxon>Metazoa</taxon>
        <taxon>Ecdysozoa</taxon>
        <taxon>Arthropoda</taxon>
        <taxon>Chelicerata</taxon>
        <taxon>Arachnida</taxon>
        <taxon>Acari</taxon>
        <taxon>Acariformes</taxon>
        <taxon>Sarcoptiformes</taxon>
        <taxon>Astigmata</taxon>
        <taxon>Psoroptidia</taxon>
        <taxon>Sarcoptoidea</taxon>
        <taxon>Sarcoptidae</taxon>
        <taxon>Sarcoptinae</taxon>
        <taxon>Sarcoptes</taxon>
    </lineage>
</organism>
<evidence type="ECO:0000256" key="1">
    <source>
        <dbReference type="ARBA" id="ARBA00004170"/>
    </source>
</evidence>
<dbReference type="Pfam" id="PF00018">
    <property type="entry name" value="SH3_1"/>
    <property type="match status" value="1"/>
</dbReference>
<evidence type="ECO:0000256" key="3">
    <source>
        <dbReference type="ARBA" id="ARBA00023054"/>
    </source>
</evidence>
<keyword evidence="4" id="KW-0472">Membrane</keyword>
<reference evidence="8" key="3">
    <citation type="submission" date="2022-06" db="UniProtKB">
        <authorList>
            <consortium name="EnsemblMetazoa"/>
        </authorList>
    </citation>
    <scope>IDENTIFICATION</scope>
</reference>
<dbReference type="AlphaFoldDB" id="A0A834RGZ3"/>
<accession>A0A834RGZ3</accession>
<keyword evidence="3" id="KW-0175">Coiled coil</keyword>
<reference evidence="9" key="1">
    <citation type="journal article" date="2020" name="PLoS Negl. Trop. Dis.">
        <title>High-quality nuclear genome for Sarcoptes scabiei-A critical resource for a neglected parasite.</title>
        <authorList>
            <person name="Korhonen P.K."/>
            <person name="Gasser R.B."/>
            <person name="Ma G."/>
            <person name="Wang T."/>
            <person name="Stroehlein A.J."/>
            <person name="Young N.D."/>
            <person name="Ang C.S."/>
            <person name="Fernando D.D."/>
            <person name="Lu H.C."/>
            <person name="Taylor S."/>
            <person name="Reynolds S.L."/>
            <person name="Mofiz E."/>
            <person name="Najaraj S.H."/>
            <person name="Gowda H."/>
            <person name="Madugundu A."/>
            <person name="Renuse S."/>
            <person name="Holt D."/>
            <person name="Pandey A."/>
            <person name="Papenfuss A.T."/>
            <person name="Fischer K."/>
        </authorList>
    </citation>
    <scope>NUCLEOTIDE SEQUENCE [LARGE SCALE GENOMIC DNA]</scope>
</reference>
<feature type="domain" description="SH3" evidence="6">
    <location>
        <begin position="449"/>
        <end position="509"/>
    </location>
</feature>
<evidence type="ECO:0000256" key="2">
    <source>
        <dbReference type="ARBA" id="ARBA00022443"/>
    </source>
</evidence>
<dbReference type="SMART" id="SM00326">
    <property type="entry name" value="SH3"/>
    <property type="match status" value="2"/>
</dbReference>
<evidence type="ECO:0000313" key="7">
    <source>
        <dbReference type="EMBL" id="KAF7495785.1"/>
    </source>
</evidence>
<reference evidence="7" key="2">
    <citation type="submission" date="2020-01" db="EMBL/GenBank/DDBJ databases">
        <authorList>
            <person name="Korhonen P.K.K."/>
            <person name="Guangxu M.G."/>
            <person name="Wang T.W."/>
            <person name="Stroehlein A.J.S."/>
            <person name="Young N.D."/>
            <person name="Ang C.-S.A."/>
            <person name="Fernando D.W.F."/>
            <person name="Lu H.L."/>
            <person name="Taylor S.T."/>
            <person name="Ehtesham M.E.M."/>
            <person name="Najaraj S.H.N."/>
            <person name="Harsha G.H.G."/>
            <person name="Madugundu A.M."/>
            <person name="Renuse S.R."/>
            <person name="Holt D.H."/>
            <person name="Pandey A.P."/>
            <person name="Papenfuss A.P."/>
            <person name="Gasser R.B.G."/>
            <person name="Fischer K.F."/>
        </authorList>
    </citation>
    <scope>NUCLEOTIDE SEQUENCE</scope>
    <source>
        <strain evidence="7">SSS_KF_BRIS2020</strain>
    </source>
</reference>
<dbReference type="CDD" id="cd00174">
    <property type="entry name" value="SH3"/>
    <property type="match status" value="2"/>
</dbReference>
<dbReference type="Gene3D" id="2.30.30.40">
    <property type="entry name" value="SH3 Domains"/>
    <property type="match status" value="2"/>
</dbReference>
<evidence type="ECO:0000259" key="6">
    <source>
        <dbReference type="PROSITE" id="PS50002"/>
    </source>
</evidence>